<dbReference type="GeneID" id="113469200"/>
<dbReference type="KEGG" id="dci:113469200"/>
<organism evidence="1 2">
    <name type="scientific">Diaphorina citri</name>
    <name type="common">Asian citrus psyllid</name>
    <dbReference type="NCBI Taxonomy" id="121845"/>
    <lineage>
        <taxon>Eukaryota</taxon>
        <taxon>Metazoa</taxon>
        <taxon>Ecdysozoa</taxon>
        <taxon>Arthropoda</taxon>
        <taxon>Hexapoda</taxon>
        <taxon>Insecta</taxon>
        <taxon>Pterygota</taxon>
        <taxon>Neoptera</taxon>
        <taxon>Paraneoptera</taxon>
        <taxon>Hemiptera</taxon>
        <taxon>Sternorrhyncha</taxon>
        <taxon>Psylloidea</taxon>
        <taxon>Psyllidae</taxon>
        <taxon>Diaphorininae</taxon>
        <taxon>Diaphorina</taxon>
    </lineage>
</organism>
<protein>
    <submittedName>
        <fullName evidence="2">Uncharacterized protein LOC113469200</fullName>
    </submittedName>
</protein>
<evidence type="ECO:0000313" key="1">
    <source>
        <dbReference type="Proteomes" id="UP000079169"/>
    </source>
</evidence>
<dbReference type="RefSeq" id="XP_026682520.1">
    <property type="nucleotide sequence ID" value="XM_026826719.1"/>
</dbReference>
<proteinExistence type="predicted"/>
<dbReference type="Proteomes" id="UP000079169">
    <property type="component" value="Unplaced"/>
</dbReference>
<keyword evidence="1" id="KW-1185">Reference proteome</keyword>
<dbReference type="AlphaFoldDB" id="A0A3Q0J728"/>
<gene>
    <name evidence="2" type="primary">LOC113469200</name>
</gene>
<dbReference type="PaxDb" id="121845-A0A3Q0J728"/>
<accession>A0A3Q0J728</accession>
<reference evidence="2" key="1">
    <citation type="submission" date="2025-08" db="UniProtKB">
        <authorList>
            <consortium name="RefSeq"/>
        </authorList>
    </citation>
    <scope>IDENTIFICATION</scope>
</reference>
<sequence length="113" mass="11656">MASMMANPNLQMSAYNCIRQLCGPNNQFIAEGTLLNQLKAQTMCPNINMLKSVLAQLVKANMVDCYVPLTQAGCGPDCGCGSCCAGGCCGGCGSCGSCCACGGCGRYYRVKIG</sequence>
<name>A0A3Q0J728_DIACI</name>
<evidence type="ECO:0000313" key="2">
    <source>
        <dbReference type="RefSeq" id="XP_026682520.1"/>
    </source>
</evidence>